<comment type="similarity">
    <text evidence="1">Belongs to the peptidase S1C family.</text>
</comment>
<dbReference type="InterPro" id="IPR009003">
    <property type="entry name" value="Peptidase_S1_PA"/>
</dbReference>
<accession>A0ABQ7YEC9</accession>
<dbReference type="InterPro" id="IPR009769">
    <property type="entry name" value="EDR2_C"/>
</dbReference>
<dbReference type="PRINTS" id="PR00834">
    <property type="entry name" value="PROTEASES2C"/>
</dbReference>
<keyword evidence="5" id="KW-1185">Reference proteome</keyword>
<feature type="compositionally biased region" description="Low complexity" evidence="2">
    <location>
        <begin position="128"/>
        <end position="147"/>
    </location>
</feature>
<dbReference type="EMBL" id="JAGKQM010000018">
    <property type="protein sequence ID" value="KAH0866491.1"/>
    <property type="molecule type" value="Genomic_DNA"/>
</dbReference>
<comment type="caution">
    <text evidence="4">The sequence shown here is derived from an EMBL/GenBank/DDBJ whole genome shotgun (WGS) entry which is preliminary data.</text>
</comment>
<dbReference type="SUPFAM" id="SSF50494">
    <property type="entry name" value="Trypsin-like serine proteases"/>
    <property type="match status" value="1"/>
</dbReference>
<dbReference type="Gene3D" id="2.40.10.120">
    <property type="match status" value="1"/>
</dbReference>
<evidence type="ECO:0000313" key="5">
    <source>
        <dbReference type="Proteomes" id="UP000824890"/>
    </source>
</evidence>
<evidence type="ECO:0000259" key="3">
    <source>
        <dbReference type="Pfam" id="PF07059"/>
    </source>
</evidence>
<proteinExistence type="inferred from homology"/>
<organism evidence="4 5">
    <name type="scientific">Brassica napus</name>
    <name type="common">Rape</name>
    <dbReference type="NCBI Taxonomy" id="3708"/>
    <lineage>
        <taxon>Eukaryota</taxon>
        <taxon>Viridiplantae</taxon>
        <taxon>Streptophyta</taxon>
        <taxon>Embryophyta</taxon>
        <taxon>Tracheophyta</taxon>
        <taxon>Spermatophyta</taxon>
        <taxon>Magnoliopsida</taxon>
        <taxon>eudicotyledons</taxon>
        <taxon>Gunneridae</taxon>
        <taxon>Pentapetalae</taxon>
        <taxon>rosids</taxon>
        <taxon>malvids</taxon>
        <taxon>Brassicales</taxon>
        <taxon>Brassicaceae</taxon>
        <taxon>Brassiceae</taxon>
        <taxon>Brassica</taxon>
    </lineage>
</organism>
<dbReference type="Pfam" id="PF07059">
    <property type="entry name" value="EDR2_C"/>
    <property type="match status" value="1"/>
</dbReference>
<feature type="region of interest" description="Disordered" evidence="2">
    <location>
        <begin position="128"/>
        <end position="149"/>
    </location>
</feature>
<evidence type="ECO:0000256" key="1">
    <source>
        <dbReference type="ARBA" id="ARBA00010541"/>
    </source>
</evidence>
<gene>
    <name evidence="4" type="ORF">HID58_083702</name>
</gene>
<dbReference type="PANTHER" id="PTHR31558">
    <property type="entry name" value="CW14 PROTEIN"/>
    <property type="match status" value="1"/>
</dbReference>
<dbReference type="PANTHER" id="PTHR31558:SF27">
    <property type="entry name" value="PROTEIN ENHANCED DISEASE RESISTANCE 2 C-TERMINAL DOMAIN-CONTAINING PROTEIN"/>
    <property type="match status" value="1"/>
</dbReference>
<sequence>GFGDAAFTQNLLLLEEHFHEQYSSKFESISSRTISSAPTPTPPQKRTILANLKSTTDSCDDVLRKIEKEGGFQISRPDLNRWIALFEKRGQIQKSIEIDSFKEWKYIGLMKTYKPCFGRTNVGDPLPTSSLASSNSSTSSSTDANPPQKRTILAKLKPSTDFGRDTLRRAAAIIAPTVVHILASVERLEYDKAYSQSVQKVKVFLNDGKKFIGVVSEYRVWKDVALVKIDVPTSVALVAAKWGIDKGVCLGDLVLAVGSTNAWPNSFSKGMISCLKRTSKEANTRGGNNLYIQTDCATCEGNSGGPLVNLNGEVIGMIIGGEQGKVEFALSLDSVFKVLKAMRYKCASSSCTTTTSSTRDSDSKESMSPLKSGGDLNDTNVPVLSRLQLKRPIAGSQVPFCPGDKKMLDCWTTIEPNSFRVRGRTYLSDKKKEFAPRHAAYNPFGVDVFLSERKINHVAQYVKLPVTTTSTKLPSILVVNVQVPLYTTTISQVDTDGEGMNIVLYFKLSDNYSNELPLHFQENIQRLIDDEVEKVKRFHMDVTVPFRERIKILGRVANVDTLHLSRPEKKLMKAYNERPLLSRLQHEFYLGENYFEIDIDMRRFSDVSRKGFKAFIDRLKICVLDVGLTIQGKKTEELPEQILCCVKLNEIDYVKYHQLAQELF</sequence>
<evidence type="ECO:0000256" key="2">
    <source>
        <dbReference type="SAM" id="MobiDB-lite"/>
    </source>
</evidence>
<name>A0ABQ7YEC9_BRANA</name>
<evidence type="ECO:0000313" key="4">
    <source>
        <dbReference type="EMBL" id="KAH0866491.1"/>
    </source>
</evidence>
<feature type="non-terminal residue" evidence="4">
    <location>
        <position position="1"/>
    </location>
</feature>
<reference evidence="4 5" key="1">
    <citation type="submission" date="2021-05" db="EMBL/GenBank/DDBJ databases">
        <title>Genome Assembly of Synthetic Allotetraploid Brassica napus Reveals Homoeologous Exchanges between Subgenomes.</title>
        <authorList>
            <person name="Davis J.T."/>
        </authorList>
    </citation>
    <scope>NUCLEOTIDE SEQUENCE [LARGE SCALE GENOMIC DNA]</scope>
    <source>
        <strain evidence="5">cv. Da-Ae</strain>
        <tissue evidence="4">Seedling</tissue>
    </source>
</reference>
<feature type="domain" description="Protein ENHANCED DISEASE RESISTANCE 2 C-terminal" evidence="3">
    <location>
        <begin position="411"/>
        <end position="652"/>
    </location>
</feature>
<feature type="region of interest" description="Disordered" evidence="2">
    <location>
        <begin position="351"/>
        <end position="379"/>
    </location>
</feature>
<dbReference type="InterPro" id="IPR001940">
    <property type="entry name" value="Peptidase_S1C"/>
</dbReference>
<dbReference type="Proteomes" id="UP000824890">
    <property type="component" value="Unassembled WGS sequence"/>
</dbReference>
<dbReference type="Pfam" id="PF13365">
    <property type="entry name" value="Trypsin_2"/>
    <property type="match status" value="1"/>
</dbReference>
<protein>
    <recommendedName>
        <fullName evidence="3">Protein ENHANCED DISEASE RESISTANCE 2 C-terminal domain-containing protein</fullName>
    </recommendedName>
</protein>